<evidence type="ECO:0000259" key="10">
    <source>
        <dbReference type="PROSITE" id="PS50002"/>
    </source>
</evidence>
<dbReference type="OrthoDB" id="4062651at2759"/>
<dbReference type="PROSITE" id="PS00108">
    <property type="entry name" value="PROTEIN_KINASE_ST"/>
    <property type="match status" value="1"/>
</dbReference>
<evidence type="ECO:0000256" key="6">
    <source>
        <dbReference type="ARBA" id="ARBA00022840"/>
    </source>
</evidence>
<dbReference type="InParanoid" id="A0A151ZS14"/>
<comment type="similarity">
    <text evidence="1">Belongs to the protein kinase superfamily. STE Ser/Thr protein kinase family. MAP kinase kinase kinase subfamily.</text>
</comment>
<feature type="region of interest" description="Disordered" evidence="9">
    <location>
        <begin position="61"/>
        <end position="196"/>
    </location>
</feature>
<dbReference type="PROSITE" id="PS50011">
    <property type="entry name" value="PROTEIN_KINASE_DOM"/>
    <property type="match status" value="1"/>
</dbReference>
<evidence type="ECO:0000313" key="12">
    <source>
        <dbReference type="EMBL" id="KYQ96811.1"/>
    </source>
</evidence>
<dbReference type="SUPFAM" id="SSF56112">
    <property type="entry name" value="Protein kinase-like (PK-like)"/>
    <property type="match status" value="1"/>
</dbReference>
<keyword evidence="6 8" id="KW-0067">ATP-binding</keyword>
<reference evidence="12 13" key="1">
    <citation type="submission" date="2015-12" db="EMBL/GenBank/DDBJ databases">
        <title>Dictyostelia acquired genes for synthesis and detection of signals that induce cell-type specialization by lateral gene transfer from prokaryotes.</title>
        <authorList>
            <person name="Gloeckner G."/>
            <person name="Schaap P."/>
        </authorList>
    </citation>
    <scope>NUCLEOTIDE SEQUENCE [LARGE SCALE GENOMIC DNA]</scope>
    <source>
        <strain evidence="12 13">TK</strain>
    </source>
</reference>
<keyword evidence="3 7" id="KW-0728">SH3 domain</keyword>
<dbReference type="PANTHER" id="PTHR45832">
    <property type="entry name" value="SERINE/THREONINE-PROTEIN KINASE SAMKA-RELATED-RELATED"/>
    <property type="match status" value="1"/>
</dbReference>
<dbReference type="STRING" id="361077.A0A151ZS14"/>
<dbReference type="PROSITE" id="PS50002">
    <property type="entry name" value="SH3"/>
    <property type="match status" value="1"/>
</dbReference>
<protein>
    <recommendedName>
        <fullName evidence="14">Protein kinase domain-containing protein</fullName>
    </recommendedName>
</protein>
<dbReference type="GO" id="GO:0004674">
    <property type="term" value="F:protein serine/threonine kinase activity"/>
    <property type="evidence" value="ECO:0007669"/>
    <property type="project" value="UniProtKB-KW"/>
</dbReference>
<evidence type="ECO:0000256" key="1">
    <source>
        <dbReference type="ARBA" id="ARBA00006529"/>
    </source>
</evidence>
<dbReference type="SMART" id="SM00326">
    <property type="entry name" value="SH3"/>
    <property type="match status" value="1"/>
</dbReference>
<accession>A0A151ZS14</accession>
<keyword evidence="13" id="KW-1185">Reference proteome</keyword>
<evidence type="ECO:0000256" key="8">
    <source>
        <dbReference type="PROSITE-ProRule" id="PRU10141"/>
    </source>
</evidence>
<sequence>MLYLIATGDYTGTSENHLSFTKGARIEFIERTEGGFIKGKLNGKVGILPSSLITIETRPLSIMTPTSPPPPPQTTTVSSGGATTPTTTAGNSNVNSISGSGDGTSVSSSPTIGPNNTSNNNNSSSTDHGENNNSNSSIVQNNNSNSNDVSINNDFDEDDDSTDSEDEGKINSHPTTTTTTTTTTSTSKENGVNPLTGEVSKLSLSESTGSFNNVTLTASNDEARKEKKKKINHVGSTIGVEVDGLFRKSKSNSKKRRYANRKYLPNITVSTFDDLPVEIKNDMQYEDVSLDEIKANFKIFLVVVKFITRQRFTYVHPDEDNMTITTTNTTIGEDGLVYTTTVVTTTKTINNQDQSVAQKERVREEIKTSTYDTDAFDIDTTLDDKDRKAKHVELKLDRKRQLTGTTAEFLGQASTTIKVVSDVKKKVKFGDLVGKGAFGKIYEAQYEKKKVAIKVVPYSNPKEQHAVLTEIGFLSKCKHPNILQYKHSVLYNSDLFLITEFLQGGTLEQAVASPHVWKESQIGYIGKEILKAIEYLHDRKLIHRDLKSANIMITVNGEIKIIDFGLCASVEKGSQHHMVGSPYWMAPEMVRGENISYPCDIWSFGICMLELLNKKPPHRESRLKAMFTNTTKGIDFSKVKCSLDLKDMLWQCFYLNPDKRSSANKLLRHPFFKRSESKSGMKGIFDNMFMQKNLNTTGFF</sequence>
<dbReference type="Pfam" id="PF14604">
    <property type="entry name" value="SH3_9"/>
    <property type="match status" value="1"/>
</dbReference>
<dbReference type="AlphaFoldDB" id="A0A151ZS14"/>
<dbReference type="Gene3D" id="2.30.30.40">
    <property type="entry name" value="SH3 Domains"/>
    <property type="match status" value="1"/>
</dbReference>
<comment type="caution">
    <text evidence="12">The sequence shown here is derived from an EMBL/GenBank/DDBJ whole genome shotgun (WGS) entry which is preliminary data.</text>
</comment>
<dbReference type="InterPro" id="IPR017441">
    <property type="entry name" value="Protein_kinase_ATP_BS"/>
</dbReference>
<dbReference type="InterPro" id="IPR051931">
    <property type="entry name" value="PAK3-like"/>
</dbReference>
<keyword evidence="5 8" id="KW-0547">Nucleotide-binding</keyword>
<dbReference type="InterPro" id="IPR001245">
    <property type="entry name" value="Ser-Thr/Tyr_kinase_cat_dom"/>
</dbReference>
<evidence type="ECO:0000256" key="5">
    <source>
        <dbReference type="ARBA" id="ARBA00022741"/>
    </source>
</evidence>
<feature type="compositionally biased region" description="Low complexity" evidence="9">
    <location>
        <begin position="74"/>
        <end position="153"/>
    </location>
</feature>
<feature type="domain" description="SH3" evidence="10">
    <location>
        <begin position="1"/>
        <end position="58"/>
    </location>
</feature>
<dbReference type="GO" id="GO:0005524">
    <property type="term" value="F:ATP binding"/>
    <property type="evidence" value="ECO:0007669"/>
    <property type="project" value="UniProtKB-UniRule"/>
</dbReference>
<proteinExistence type="inferred from homology"/>
<name>A0A151ZS14_TIELA</name>
<dbReference type="PANTHER" id="PTHR45832:SF22">
    <property type="entry name" value="SERINE_THREONINE-PROTEIN KINASE SAMKA-RELATED"/>
    <property type="match status" value="1"/>
</dbReference>
<keyword evidence="4" id="KW-0723">Serine/threonine-protein kinase</keyword>
<organism evidence="12 13">
    <name type="scientific">Tieghemostelium lacteum</name>
    <name type="common">Slime mold</name>
    <name type="synonym">Dictyostelium lacteum</name>
    <dbReference type="NCBI Taxonomy" id="361077"/>
    <lineage>
        <taxon>Eukaryota</taxon>
        <taxon>Amoebozoa</taxon>
        <taxon>Evosea</taxon>
        <taxon>Eumycetozoa</taxon>
        <taxon>Dictyostelia</taxon>
        <taxon>Dictyosteliales</taxon>
        <taxon>Raperosteliaceae</taxon>
        <taxon>Tieghemostelium</taxon>
    </lineage>
</organism>
<dbReference type="PRINTS" id="PR00109">
    <property type="entry name" value="TYRKINASE"/>
</dbReference>
<evidence type="ECO:0000256" key="4">
    <source>
        <dbReference type="ARBA" id="ARBA00022527"/>
    </source>
</evidence>
<feature type="compositionally biased region" description="Low complexity" evidence="9">
    <location>
        <begin position="175"/>
        <end position="187"/>
    </location>
</feature>
<evidence type="ECO:0000259" key="11">
    <source>
        <dbReference type="PROSITE" id="PS50011"/>
    </source>
</evidence>
<keyword evidence="4" id="KW-0418">Kinase</keyword>
<feature type="domain" description="Protein kinase" evidence="11">
    <location>
        <begin position="427"/>
        <end position="672"/>
    </location>
</feature>
<dbReference type="Proteomes" id="UP000076078">
    <property type="component" value="Unassembled WGS sequence"/>
</dbReference>
<dbReference type="SMART" id="SM00220">
    <property type="entry name" value="S_TKc"/>
    <property type="match status" value="1"/>
</dbReference>
<dbReference type="SUPFAM" id="SSF50044">
    <property type="entry name" value="SH3-domain"/>
    <property type="match status" value="1"/>
</dbReference>
<comment type="similarity">
    <text evidence="2">Belongs to the protein kinase superfamily. STE Ser/Thr protein kinase family. STE20 subfamily.</text>
</comment>
<dbReference type="InterPro" id="IPR001452">
    <property type="entry name" value="SH3_domain"/>
</dbReference>
<evidence type="ECO:0000256" key="9">
    <source>
        <dbReference type="SAM" id="MobiDB-lite"/>
    </source>
</evidence>
<evidence type="ECO:0000256" key="2">
    <source>
        <dbReference type="ARBA" id="ARBA00008874"/>
    </source>
</evidence>
<dbReference type="InterPro" id="IPR011009">
    <property type="entry name" value="Kinase-like_dom_sf"/>
</dbReference>
<feature type="binding site" evidence="8">
    <location>
        <position position="454"/>
    </location>
    <ligand>
        <name>ATP</name>
        <dbReference type="ChEBI" id="CHEBI:30616"/>
    </ligand>
</feature>
<gene>
    <name evidence="12" type="ORF">DLAC_04114</name>
</gene>
<dbReference type="InterPro" id="IPR036028">
    <property type="entry name" value="SH3-like_dom_sf"/>
</dbReference>
<evidence type="ECO:0008006" key="14">
    <source>
        <dbReference type="Google" id="ProtNLM"/>
    </source>
</evidence>
<dbReference type="OMA" id="DMLWQCF"/>
<dbReference type="PROSITE" id="PS00107">
    <property type="entry name" value="PROTEIN_KINASE_ATP"/>
    <property type="match status" value="1"/>
</dbReference>
<dbReference type="EMBL" id="LODT01000021">
    <property type="protein sequence ID" value="KYQ96811.1"/>
    <property type="molecule type" value="Genomic_DNA"/>
</dbReference>
<evidence type="ECO:0000256" key="7">
    <source>
        <dbReference type="PROSITE-ProRule" id="PRU00192"/>
    </source>
</evidence>
<dbReference type="Gene3D" id="1.10.510.10">
    <property type="entry name" value="Transferase(Phosphotransferase) domain 1"/>
    <property type="match status" value="1"/>
</dbReference>
<dbReference type="InterPro" id="IPR000719">
    <property type="entry name" value="Prot_kinase_dom"/>
</dbReference>
<keyword evidence="4" id="KW-0808">Transferase</keyword>
<feature type="compositionally biased region" description="Acidic residues" evidence="9">
    <location>
        <begin position="154"/>
        <end position="166"/>
    </location>
</feature>
<dbReference type="CDD" id="cd05122">
    <property type="entry name" value="PKc_STE"/>
    <property type="match status" value="1"/>
</dbReference>
<evidence type="ECO:0000256" key="3">
    <source>
        <dbReference type="ARBA" id="ARBA00022443"/>
    </source>
</evidence>
<dbReference type="InterPro" id="IPR008271">
    <property type="entry name" value="Ser/Thr_kinase_AS"/>
</dbReference>
<dbReference type="Pfam" id="PF00069">
    <property type="entry name" value="Pkinase"/>
    <property type="match status" value="1"/>
</dbReference>
<evidence type="ECO:0000313" key="13">
    <source>
        <dbReference type="Proteomes" id="UP000076078"/>
    </source>
</evidence>